<dbReference type="Proteomes" id="UP001308179">
    <property type="component" value="Unassembled WGS sequence"/>
</dbReference>
<keyword evidence="3" id="KW-1185">Reference proteome</keyword>
<evidence type="ECO:0000256" key="1">
    <source>
        <dbReference type="SAM" id="MobiDB-lite"/>
    </source>
</evidence>
<dbReference type="EMBL" id="JAVRRR010000046">
    <property type="protein sequence ID" value="KAK5147284.1"/>
    <property type="molecule type" value="Genomic_DNA"/>
</dbReference>
<feature type="compositionally biased region" description="Low complexity" evidence="1">
    <location>
        <begin position="64"/>
        <end position="76"/>
    </location>
</feature>
<protein>
    <submittedName>
        <fullName evidence="2">Uncharacterized protein</fullName>
    </submittedName>
</protein>
<evidence type="ECO:0000313" key="2">
    <source>
        <dbReference type="EMBL" id="KAK5147284.1"/>
    </source>
</evidence>
<proteinExistence type="predicted"/>
<accession>A0ABR0LDT2</accession>
<feature type="region of interest" description="Disordered" evidence="1">
    <location>
        <begin position="1"/>
        <end position="83"/>
    </location>
</feature>
<comment type="caution">
    <text evidence="2">The sequence shown here is derived from an EMBL/GenBank/DDBJ whole genome shotgun (WGS) entry which is preliminary data.</text>
</comment>
<sequence>MQNDTAACAERDPPLRRGGEHVHVPSADHDDAISSESEYEDSELNDDGATDSSGEVSSLDEEGLGSSLRNGSRSGGQYDSPITAAEERVAEAVGQLSVFLCTEPHVDGRASSHYLYASAAYSASQRPDRTSSDRATTRPSFLD</sequence>
<name>A0ABR0LDT2_9PEZI</name>
<reference evidence="2 3" key="1">
    <citation type="submission" date="2023-08" db="EMBL/GenBank/DDBJ databases">
        <title>Black Yeasts Isolated from many extreme environments.</title>
        <authorList>
            <person name="Coleine C."/>
            <person name="Stajich J.E."/>
            <person name="Selbmann L."/>
        </authorList>
    </citation>
    <scope>NUCLEOTIDE SEQUENCE [LARGE SCALE GENOMIC DNA]</scope>
    <source>
        <strain evidence="2 3">CCFEE 5386</strain>
    </source>
</reference>
<feature type="compositionally biased region" description="Acidic residues" evidence="1">
    <location>
        <begin position="37"/>
        <end position="49"/>
    </location>
</feature>
<feature type="compositionally biased region" description="Basic and acidic residues" evidence="1">
    <location>
        <begin position="126"/>
        <end position="136"/>
    </location>
</feature>
<organism evidence="2 3">
    <name type="scientific">Rachicladosporium monterosium</name>
    <dbReference type="NCBI Taxonomy" id="1507873"/>
    <lineage>
        <taxon>Eukaryota</taxon>
        <taxon>Fungi</taxon>
        <taxon>Dikarya</taxon>
        <taxon>Ascomycota</taxon>
        <taxon>Pezizomycotina</taxon>
        <taxon>Dothideomycetes</taxon>
        <taxon>Dothideomycetidae</taxon>
        <taxon>Cladosporiales</taxon>
        <taxon>Cladosporiaceae</taxon>
        <taxon>Rachicladosporium</taxon>
    </lineage>
</organism>
<gene>
    <name evidence="2" type="ORF">LTR32_001255</name>
</gene>
<evidence type="ECO:0000313" key="3">
    <source>
        <dbReference type="Proteomes" id="UP001308179"/>
    </source>
</evidence>
<feature type="region of interest" description="Disordered" evidence="1">
    <location>
        <begin position="120"/>
        <end position="143"/>
    </location>
</feature>
<feature type="compositionally biased region" description="Basic and acidic residues" evidence="1">
    <location>
        <begin position="9"/>
        <end position="32"/>
    </location>
</feature>